<comment type="subcellular location">
    <subcellularLocation>
        <location evidence="5">Cell membrane</location>
        <topology evidence="5">Multi-pass membrane protein</topology>
    </subcellularLocation>
</comment>
<feature type="transmembrane region" description="Helical" evidence="5">
    <location>
        <begin position="69"/>
        <end position="88"/>
    </location>
</feature>
<reference evidence="6 7" key="1">
    <citation type="submission" date="2018-07" db="EMBL/GenBank/DDBJ databases">
        <title>Halomonas rutogse sp. nov., isolated from Lake TangqianCo on Tibetan Plateau.</title>
        <authorList>
            <person name="Lu H."/>
            <person name="Xing P."/>
            <person name="Wu Q."/>
        </authorList>
    </citation>
    <scope>NUCLEOTIDE SEQUENCE [LARGE SCALE GENOMIC DNA]</scope>
    <source>
        <strain evidence="6 7">TQ8S</strain>
    </source>
</reference>
<dbReference type="Gene3D" id="1.20.1300.10">
    <property type="entry name" value="Fumarate reductase/succinate dehydrogenase, transmembrane subunit"/>
    <property type="match status" value="1"/>
</dbReference>
<comment type="caution">
    <text evidence="6">The sequence shown here is derived from an EMBL/GenBank/DDBJ whole genome shotgun (WGS) entry which is preliminary data.</text>
</comment>
<dbReference type="GO" id="GO:0006106">
    <property type="term" value="P:fumarate metabolic process"/>
    <property type="evidence" value="ECO:0007669"/>
    <property type="project" value="InterPro"/>
</dbReference>
<comment type="subunit">
    <text evidence="5">Part of an enzyme complex containing four subunits: a flavoprotein (FrdA), an iron-sulfur protein (FrdB), and two hydrophobic anchor proteins (FrdC and FrdD).</text>
</comment>
<keyword evidence="7" id="KW-1185">Reference proteome</keyword>
<proteinExistence type="inferred from homology"/>
<dbReference type="NCBIfam" id="NF003977">
    <property type="entry name" value="PRK05470.1-1"/>
    <property type="match status" value="1"/>
</dbReference>
<feature type="transmembrane region" description="Helical" evidence="5">
    <location>
        <begin position="21"/>
        <end position="49"/>
    </location>
</feature>
<dbReference type="OrthoDB" id="9804636at2"/>
<comment type="function">
    <text evidence="5">Anchors the catalytic components of the fumarate reductase complex to the cell membrane, binds quinones.</text>
</comment>
<keyword evidence="4 5" id="KW-0472">Membrane</keyword>
<evidence type="ECO:0000256" key="3">
    <source>
        <dbReference type="ARBA" id="ARBA00022989"/>
    </source>
</evidence>
<dbReference type="AlphaFoldDB" id="A0A368TVA9"/>
<evidence type="ECO:0000256" key="1">
    <source>
        <dbReference type="ARBA" id="ARBA00022475"/>
    </source>
</evidence>
<gene>
    <name evidence="5" type="primary">frdD</name>
    <name evidence="6" type="ORF">DU506_14255</name>
</gene>
<evidence type="ECO:0000313" key="7">
    <source>
        <dbReference type="Proteomes" id="UP000253204"/>
    </source>
</evidence>
<sequence>MNKGTSLNNDASENMRRSDEPIWWGLFSAGGVCFAVFVPAAILFIALLIPAGIVGPDALRFERAHSMVFSLPGLIFIGMVICLPLFHAAHRIRHGLHDLKLGTEHLNKVATYGGAALLSVLALVGFAIGIL</sequence>
<dbReference type="Pfam" id="PF02313">
    <property type="entry name" value="Fumarate_red_D"/>
    <property type="match status" value="1"/>
</dbReference>
<keyword evidence="3 5" id="KW-1133">Transmembrane helix</keyword>
<name>A0A368TVA9_9GAMM</name>
<organism evidence="6 7">
    <name type="scientific">Vreelandella rituensis</name>
    <dbReference type="NCBI Taxonomy" id="2282306"/>
    <lineage>
        <taxon>Bacteria</taxon>
        <taxon>Pseudomonadati</taxon>
        <taxon>Pseudomonadota</taxon>
        <taxon>Gammaproteobacteria</taxon>
        <taxon>Oceanospirillales</taxon>
        <taxon>Halomonadaceae</taxon>
        <taxon>Vreelandella</taxon>
    </lineage>
</organism>
<evidence type="ECO:0000256" key="2">
    <source>
        <dbReference type="ARBA" id="ARBA00022692"/>
    </source>
</evidence>
<evidence type="ECO:0000313" key="6">
    <source>
        <dbReference type="EMBL" id="RCV88739.1"/>
    </source>
</evidence>
<dbReference type="InterPro" id="IPR003418">
    <property type="entry name" value="Fumarate_red_D"/>
</dbReference>
<protein>
    <recommendedName>
        <fullName evidence="5">Fumarate reductase subunit D</fullName>
    </recommendedName>
    <alternativeName>
        <fullName evidence="5">Quinol-fumarate reductase subunit D</fullName>
        <shortName evidence="5">QFR subunit D</shortName>
    </alternativeName>
</protein>
<dbReference type="HAMAP" id="MF_00709">
    <property type="entry name" value="Fumarate_red_D"/>
    <property type="match status" value="1"/>
</dbReference>
<dbReference type="GO" id="GO:0000104">
    <property type="term" value="F:succinate dehydrogenase activity"/>
    <property type="evidence" value="ECO:0007669"/>
    <property type="project" value="UniProtKB-UniRule"/>
</dbReference>
<dbReference type="GO" id="GO:0045283">
    <property type="term" value="C:fumarate reductase complex"/>
    <property type="evidence" value="ECO:0007669"/>
    <property type="project" value="UniProtKB-UniRule"/>
</dbReference>
<evidence type="ECO:0000256" key="4">
    <source>
        <dbReference type="ARBA" id="ARBA00023136"/>
    </source>
</evidence>
<dbReference type="CDD" id="cd00547">
    <property type="entry name" value="QFR_TypeD_subunitD"/>
    <property type="match status" value="1"/>
</dbReference>
<evidence type="ECO:0000256" key="5">
    <source>
        <dbReference type="HAMAP-Rule" id="MF_00709"/>
    </source>
</evidence>
<feature type="transmembrane region" description="Helical" evidence="5">
    <location>
        <begin position="109"/>
        <end position="130"/>
    </location>
</feature>
<dbReference type="InterPro" id="IPR034804">
    <property type="entry name" value="SQR/QFR_C/D"/>
</dbReference>
<accession>A0A368TVA9</accession>
<dbReference type="Proteomes" id="UP000253204">
    <property type="component" value="Unassembled WGS sequence"/>
</dbReference>
<keyword evidence="1 5" id="KW-1003">Cell membrane</keyword>
<dbReference type="EMBL" id="QPIJ01000037">
    <property type="protein sequence ID" value="RCV88739.1"/>
    <property type="molecule type" value="Genomic_DNA"/>
</dbReference>
<dbReference type="SUPFAM" id="SSF81343">
    <property type="entry name" value="Fumarate reductase respiratory complex transmembrane subunits"/>
    <property type="match status" value="1"/>
</dbReference>
<keyword evidence="2 5" id="KW-0812">Transmembrane</keyword>
<dbReference type="RefSeq" id="WP_114487574.1">
    <property type="nucleotide sequence ID" value="NZ_CBCSHM010000048.1"/>
</dbReference>
<dbReference type="GO" id="GO:0005886">
    <property type="term" value="C:plasma membrane"/>
    <property type="evidence" value="ECO:0007669"/>
    <property type="project" value="UniProtKB-SubCell"/>
</dbReference>
<comment type="similarity">
    <text evidence="5">Belongs to the FrdD family.</text>
</comment>